<feature type="compositionally biased region" description="Pro residues" evidence="1">
    <location>
        <begin position="73"/>
        <end position="123"/>
    </location>
</feature>
<feature type="compositionally biased region" description="Pro residues" evidence="1">
    <location>
        <begin position="145"/>
        <end position="160"/>
    </location>
</feature>
<name>A0AAV0W0Z5_9HEMI</name>
<evidence type="ECO:0000256" key="1">
    <source>
        <dbReference type="SAM" id="MobiDB-lite"/>
    </source>
</evidence>
<dbReference type="PRINTS" id="PR01217">
    <property type="entry name" value="PRICHEXTENSN"/>
</dbReference>
<evidence type="ECO:0000313" key="2">
    <source>
        <dbReference type="EMBL" id="CAI6348958.1"/>
    </source>
</evidence>
<protein>
    <submittedName>
        <fullName evidence="2">Uncharacterized protein</fullName>
    </submittedName>
</protein>
<comment type="caution">
    <text evidence="2">The sequence shown here is derived from an EMBL/GenBank/DDBJ whole genome shotgun (WGS) entry which is preliminary data.</text>
</comment>
<dbReference type="AlphaFoldDB" id="A0AAV0W0Z5"/>
<reference evidence="2 3" key="1">
    <citation type="submission" date="2023-01" db="EMBL/GenBank/DDBJ databases">
        <authorList>
            <person name="Whitehead M."/>
        </authorList>
    </citation>
    <scope>NUCLEOTIDE SEQUENCE [LARGE SCALE GENOMIC DNA]</scope>
</reference>
<feature type="compositionally biased region" description="Low complexity" evidence="1">
    <location>
        <begin position="124"/>
        <end position="144"/>
    </location>
</feature>
<dbReference type="EMBL" id="CARXXK010000001">
    <property type="protein sequence ID" value="CAI6348958.1"/>
    <property type="molecule type" value="Genomic_DNA"/>
</dbReference>
<accession>A0AAV0W0Z5</accession>
<proteinExistence type="predicted"/>
<feature type="compositionally biased region" description="Low complexity" evidence="1">
    <location>
        <begin position="59"/>
        <end position="72"/>
    </location>
</feature>
<dbReference type="Proteomes" id="UP001160148">
    <property type="component" value="Unassembled WGS sequence"/>
</dbReference>
<feature type="region of interest" description="Disordered" evidence="1">
    <location>
        <begin position="1"/>
        <end position="164"/>
    </location>
</feature>
<organism evidence="2 3">
    <name type="scientific">Macrosiphum euphorbiae</name>
    <name type="common">potato aphid</name>
    <dbReference type="NCBI Taxonomy" id="13131"/>
    <lineage>
        <taxon>Eukaryota</taxon>
        <taxon>Metazoa</taxon>
        <taxon>Ecdysozoa</taxon>
        <taxon>Arthropoda</taxon>
        <taxon>Hexapoda</taxon>
        <taxon>Insecta</taxon>
        <taxon>Pterygota</taxon>
        <taxon>Neoptera</taxon>
        <taxon>Paraneoptera</taxon>
        <taxon>Hemiptera</taxon>
        <taxon>Sternorrhyncha</taxon>
        <taxon>Aphidomorpha</taxon>
        <taxon>Aphidoidea</taxon>
        <taxon>Aphididae</taxon>
        <taxon>Macrosiphini</taxon>
        <taxon>Macrosiphum</taxon>
    </lineage>
</organism>
<evidence type="ECO:0000313" key="3">
    <source>
        <dbReference type="Proteomes" id="UP001160148"/>
    </source>
</evidence>
<feature type="compositionally biased region" description="Polar residues" evidence="1">
    <location>
        <begin position="1"/>
        <end position="43"/>
    </location>
</feature>
<sequence length="294" mass="30743">MAVGTQTGDDIKSTTTKPNTINDCQSVPVTTTCGPQRPRSSIRNPMILWPFRKPPSTPCPSISLSPPSTLCPLPNPSPPSTPCPSPSPSPPSPSCPSPPPSPPCTPSPSPPPSPPCTPSPSPPSSSFTTPPSKLPSTTLSTTCQPPLPSPLPSPPPPPSTSPSTLCPSTLCPSTLCPSTTPPTLCPSTASPTLCPSTTPPTPCPSSTSLVTTLPPCTTTMDCPLSFDSIDEELNESQWMLPNVKPPPIRVWTVTITSTVRPTTASTTCRRSSIARTRPSIFVPKVARRNRYLVF</sequence>
<gene>
    <name evidence="2" type="ORF">MEUPH1_LOCUS5577</name>
</gene>
<keyword evidence="3" id="KW-1185">Reference proteome</keyword>